<keyword evidence="4" id="KW-1185">Reference proteome</keyword>
<evidence type="ECO:0000313" key="4">
    <source>
        <dbReference type="Proteomes" id="UP000030645"/>
    </source>
</evidence>
<dbReference type="PANTHER" id="PTHR45287:SF4">
    <property type="entry name" value="OS03G0691500 PROTEIN"/>
    <property type="match status" value="1"/>
</dbReference>
<sequence>MERVYDELDEAKAEIVKLRAEYKSKAELSENLKKSHNEQLVKIQEASLRIEKQAKEINEKAEEIAALKETFEDVQRSLNQKESIIRRLSAANEKLRIDCDEKLKKLEDENKGLVSALEKANGKNFDQKQQIHACKEEIEGLKGSLSVSQKKCLEAEKKAKGKKEEREREGVLLKLEEEKGKIEEQLKWKKEQFTYLEEAHGKMRDEFKKSKKEWELEKSSLLDEICSLQSSLDSQTRTLEDLQNRLQMCNQALAHEESRRKSLEVQLSDVKGRFENVFDEYEDAKSQLECLTEKRDEEIASLRHSVGQKEAILKEMEYQKRQMEQENQDLRSSLKELQESQIKKASGLPSAAKLQNKLKCLEEMHKESAKNLKAKEAELNSQLEKMTRELKNHELQLQRNDKTILELEMELEQVHANYTENLRAKEAEWNSQLEKVTNDLNNCRYELESNDAIIKELGMEFKQAHGDSAAKFKAREDEWKNQLEMMTEDLHNCKEEMIKQLKMELEKMHEDHSADLKAKEAERNSQLKKVTSDLNNYRSELESRDTTIKALRIELEQVCGDFAAKFKVQEAEWKYQIELMTEDLNKSRSELENRDENELKMALEKMHEDHFADLREKEAERNSQLEKLTSDLDNCRSELESRDATIKALRMEFEQVHGEFLANLKTKEAEWNYQLDMMIGDLNKYKSELVDKDARIKGFGIDLEDSHSSSLQLELQNEGISLMLLVLQDRISEAQLKIANEKADMDWSNKEKEQKISLLMQQLEMKSADIDRLQKDIKKEQENAASLSRRVESLGIIGQQQFLMQKDLDRYEEMLVESSTREVFLREQILHMESVLNKKLREVCDDQDRTNTELTEKICEGNQMEFELYIWKSVAEHFKVELEENFEMRKELEASLLAQVDVGETIKQEKQTLTHMLEENGERIGDLQQQIALLEQNLRTKEAGAYSREMEKAMFFELEKARFSQIIEEKDRILEQLQKEVGWLEQESLRRELEELLFAKIEGERTIEHEKEKLMQLVVDQKSQRLNDLMQLVESLEHKFNGSLISFSSQLAEKQAEIDLIHEAWEKITTAEIMAALEIEEKKLMIVELEDDIRNVQQKLELQQKSTSDLKQQASEVEAKLEAKELEMMKLGDQLKTKLENSDALIEELKSEKRDLLEDITKLSSERENLLGFVGGLDDRIGEFSSTDKQLMDMLETIMLSCDNLGSQMDANSEDEHSGPAKENVDSPAAMKRFEAISDVRSPFREINSQM</sequence>
<accession>W9T105</accession>
<reference evidence="4" key="1">
    <citation type="submission" date="2013-01" db="EMBL/GenBank/DDBJ databases">
        <title>Draft Genome Sequence of a Mulberry Tree, Morus notabilis C.K. Schneid.</title>
        <authorList>
            <person name="He N."/>
            <person name="Zhao S."/>
        </authorList>
    </citation>
    <scope>NUCLEOTIDE SEQUENCE</scope>
</reference>
<feature type="coiled-coil region" evidence="1">
    <location>
        <begin position="724"/>
        <end position="790"/>
    </location>
</feature>
<feature type="coiled-coil region" evidence="1">
    <location>
        <begin position="917"/>
        <end position="987"/>
    </location>
</feature>
<name>W9T105_9ROSA</name>
<keyword evidence="1" id="KW-0175">Coiled coil</keyword>
<feature type="coiled-coil region" evidence="1">
    <location>
        <begin position="1"/>
        <end position="123"/>
    </location>
</feature>
<evidence type="ECO:0000256" key="1">
    <source>
        <dbReference type="SAM" id="Coils"/>
    </source>
</evidence>
<dbReference type="eggNOG" id="ENOG502QQVI">
    <property type="taxonomic scope" value="Eukaryota"/>
</dbReference>
<gene>
    <name evidence="3" type="ORF">L484_026767</name>
</gene>
<protein>
    <submittedName>
        <fullName evidence="3">Uncharacterized protein</fullName>
    </submittedName>
</protein>
<feature type="coiled-coil region" evidence="1">
    <location>
        <begin position="469"/>
        <end position="522"/>
    </location>
</feature>
<dbReference type="InterPro" id="IPR040262">
    <property type="entry name" value="At4g38062-like"/>
</dbReference>
<feature type="region of interest" description="Disordered" evidence="2">
    <location>
        <begin position="1206"/>
        <end position="1230"/>
    </location>
</feature>
<dbReference type="Proteomes" id="UP000030645">
    <property type="component" value="Unassembled WGS sequence"/>
</dbReference>
<feature type="compositionally biased region" description="Basic and acidic residues" evidence="2">
    <location>
        <begin position="1214"/>
        <end position="1225"/>
    </location>
</feature>
<feature type="coiled-coil region" evidence="1">
    <location>
        <begin position="172"/>
        <end position="439"/>
    </location>
</feature>
<dbReference type="AlphaFoldDB" id="W9T105"/>
<evidence type="ECO:0000256" key="2">
    <source>
        <dbReference type="SAM" id="MobiDB-lite"/>
    </source>
</evidence>
<feature type="coiled-coil region" evidence="1">
    <location>
        <begin position="1079"/>
        <end position="1166"/>
    </location>
</feature>
<dbReference type="PANTHER" id="PTHR45287">
    <property type="entry name" value="OS03G0691500 PROTEIN"/>
    <property type="match status" value="1"/>
</dbReference>
<dbReference type="STRING" id="981085.W9T105"/>
<organism evidence="3 4">
    <name type="scientific">Morus notabilis</name>
    <dbReference type="NCBI Taxonomy" id="981085"/>
    <lineage>
        <taxon>Eukaryota</taxon>
        <taxon>Viridiplantae</taxon>
        <taxon>Streptophyta</taxon>
        <taxon>Embryophyta</taxon>
        <taxon>Tracheophyta</taxon>
        <taxon>Spermatophyta</taxon>
        <taxon>Magnoliopsida</taxon>
        <taxon>eudicotyledons</taxon>
        <taxon>Gunneridae</taxon>
        <taxon>Pentapetalae</taxon>
        <taxon>rosids</taxon>
        <taxon>fabids</taxon>
        <taxon>Rosales</taxon>
        <taxon>Moraceae</taxon>
        <taxon>Moreae</taxon>
        <taxon>Morus</taxon>
    </lineage>
</organism>
<evidence type="ECO:0000313" key="3">
    <source>
        <dbReference type="EMBL" id="EXC35460.1"/>
    </source>
</evidence>
<proteinExistence type="predicted"/>
<dbReference type="EMBL" id="KE346359">
    <property type="protein sequence ID" value="EXC35460.1"/>
    <property type="molecule type" value="Genomic_DNA"/>
</dbReference>